<evidence type="ECO:0000313" key="2">
    <source>
        <dbReference type="EMBL" id="CAA7262840.1"/>
    </source>
</evidence>
<organism evidence="2 3">
    <name type="scientific">Cyclocybe aegerita</name>
    <name type="common">Black poplar mushroom</name>
    <name type="synonym">Agrocybe aegerita</name>
    <dbReference type="NCBI Taxonomy" id="1973307"/>
    <lineage>
        <taxon>Eukaryota</taxon>
        <taxon>Fungi</taxon>
        <taxon>Dikarya</taxon>
        <taxon>Basidiomycota</taxon>
        <taxon>Agaricomycotina</taxon>
        <taxon>Agaricomycetes</taxon>
        <taxon>Agaricomycetidae</taxon>
        <taxon>Agaricales</taxon>
        <taxon>Agaricineae</taxon>
        <taxon>Bolbitiaceae</taxon>
        <taxon>Cyclocybe</taxon>
    </lineage>
</organism>
<comment type="caution">
    <text evidence="2">The sequence shown here is derived from an EMBL/GenBank/DDBJ whole genome shotgun (WGS) entry which is preliminary data.</text>
</comment>
<keyword evidence="3" id="KW-1185">Reference proteome</keyword>
<dbReference type="Proteomes" id="UP000467700">
    <property type="component" value="Unassembled WGS sequence"/>
</dbReference>
<evidence type="ECO:0000313" key="3">
    <source>
        <dbReference type="Proteomes" id="UP000467700"/>
    </source>
</evidence>
<gene>
    <name evidence="2" type="ORF">AAE3_LOCUS5211</name>
</gene>
<reference evidence="2 3" key="1">
    <citation type="submission" date="2020-01" db="EMBL/GenBank/DDBJ databases">
        <authorList>
            <person name="Gupta K D."/>
        </authorList>
    </citation>
    <scope>NUCLEOTIDE SEQUENCE [LARGE SCALE GENOMIC DNA]</scope>
</reference>
<proteinExistence type="predicted"/>
<sequence>MSKSASPQPGLLVSPNTATFIYSLSPTSSSLSLGQVLPIPAKPKAPSVKPQNVFSNDGSFLDRIRRSKKVGVLTLSLPYAEEEDKRKEKEALERKKNFADRFKNRGKRPAPSSDPASDITAPEDEQSPQKKPRISVDTQELEEGRSAQGTWHDSDLSKKPHSTHLVLPAEYQRAVGSYTPSLKDSGTGVRPLVK</sequence>
<feature type="compositionally biased region" description="Basic and acidic residues" evidence="1">
    <location>
        <begin position="83"/>
        <end position="103"/>
    </location>
</feature>
<feature type="region of interest" description="Disordered" evidence="1">
    <location>
        <begin position="79"/>
        <end position="168"/>
    </location>
</feature>
<dbReference type="OrthoDB" id="5544050at2759"/>
<dbReference type="AlphaFoldDB" id="A0A8S0VUW8"/>
<accession>A0A8S0VUW8</accession>
<protein>
    <submittedName>
        <fullName evidence="2">Uncharacterized protein</fullName>
    </submittedName>
</protein>
<evidence type="ECO:0000256" key="1">
    <source>
        <dbReference type="SAM" id="MobiDB-lite"/>
    </source>
</evidence>
<dbReference type="EMBL" id="CACVBS010000037">
    <property type="protein sequence ID" value="CAA7262840.1"/>
    <property type="molecule type" value="Genomic_DNA"/>
</dbReference>
<name>A0A8S0VUW8_CYCAE</name>